<evidence type="ECO:0000256" key="4">
    <source>
        <dbReference type="ARBA" id="ARBA00022723"/>
    </source>
</evidence>
<evidence type="ECO:0000256" key="1">
    <source>
        <dbReference type="ARBA" id="ARBA00004370"/>
    </source>
</evidence>
<dbReference type="InterPro" id="IPR050668">
    <property type="entry name" value="Cytochrome_b5"/>
</dbReference>
<dbReference type="FunFam" id="3.10.120.10:FF:000002">
    <property type="entry name" value="Cytochrome b5 type B"/>
    <property type="match status" value="1"/>
</dbReference>
<evidence type="ECO:0000256" key="6">
    <source>
        <dbReference type="ARBA" id="ARBA00023136"/>
    </source>
</evidence>
<dbReference type="PROSITE" id="PS00191">
    <property type="entry name" value="CYTOCHROME_B5_1"/>
    <property type="match status" value="1"/>
</dbReference>
<keyword evidence="6" id="KW-0472">Membrane</keyword>
<dbReference type="Gene3D" id="3.10.120.10">
    <property type="entry name" value="Cytochrome b5-like heme/steroid binding domain"/>
    <property type="match status" value="1"/>
</dbReference>
<evidence type="ECO:0000259" key="9">
    <source>
        <dbReference type="PROSITE" id="PS50255"/>
    </source>
</evidence>
<dbReference type="GO" id="GO:0020037">
    <property type="term" value="F:heme binding"/>
    <property type="evidence" value="ECO:0007669"/>
    <property type="project" value="UniProtKB-UniRule"/>
</dbReference>
<evidence type="ECO:0000256" key="5">
    <source>
        <dbReference type="ARBA" id="ARBA00023004"/>
    </source>
</evidence>
<feature type="domain" description="Cytochrome b5 heme-binding" evidence="9">
    <location>
        <begin position="7"/>
        <end position="83"/>
    </location>
</feature>
<dbReference type="InterPro" id="IPR036400">
    <property type="entry name" value="Cyt_B5-like_heme/steroid_sf"/>
</dbReference>
<dbReference type="PROSITE" id="PS50255">
    <property type="entry name" value="CYTOCHROME_B5_2"/>
    <property type="match status" value="1"/>
</dbReference>
<dbReference type="PANTHER" id="PTHR19359:SF14">
    <property type="entry name" value="CYTOCHROME B5 A"/>
    <property type="match status" value="1"/>
</dbReference>
<dbReference type="EMBL" id="JAHRHJ020000009">
    <property type="protein sequence ID" value="KAH9300866.1"/>
    <property type="molecule type" value="Genomic_DNA"/>
</dbReference>
<dbReference type="SMART" id="SM01117">
    <property type="entry name" value="Cyt-b5"/>
    <property type="match status" value="1"/>
</dbReference>
<evidence type="ECO:0000313" key="11">
    <source>
        <dbReference type="Proteomes" id="UP000824469"/>
    </source>
</evidence>
<dbReference type="Proteomes" id="UP000824469">
    <property type="component" value="Unassembled WGS sequence"/>
</dbReference>
<keyword evidence="2 8" id="KW-0349">Heme</keyword>
<dbReference type="PANTHER" id="PTHR19359">
    <property type="entry name" value="CYTOCHROME B5"/>
    <property type="match status" value="1"/>
</dbReference>
<feature type="non-terminal residue" evidence="10">
    <location>
        <position position="1"/>
    </location>
</feature>
<dbReference type="GO" id="GO:0016020">
    <property type="term" value="C:membrane"/>
    <property type="evidence" value="ECO:0007669"/>
    <property type="project" value="UniProtKB-SubCell"/>
</dbReference>
<dbReference type="GO" id="GO:0046872">
    <property type="term" value="F:metal ion binding"/>
    <property type="evidence" value="ECO:0007669"/>
    <property type="project" value="UniProtKB-UniRule"/>
</dbReference>
<sequence>KTAMEGTKVFTLGQISGHNTKDDCWFVISGKVYDVTKFLEEHPGGDEVLIESSGRDATQDFEDVGHSAAAQELMESYLVGVLDGYEGDVAHIKKATTSATALKKENVAFKEIPASIIQDDQPSSIMKLLQFLVPL</sequence>
<evidence type="ECO:0000313" key="10">
    <source>
        <dbReference type="EMBL" id="KAH9300866.1"/>
    </source>
</evidence>
<evidence type="ECO:0000256" key="2">
    <source>
        <dbReference type="ARBA" id="ARBA00022617"/>
    </source>
</evidence>
<organism evidence="10 11">
    <name type="scientific">Taxus chinensis</name>
    <name type="common">Chinese yew</name>
    <name type="synonym">Taxus wallichiana var. chinensis</name>
    <dbReference type="NCBI Taxonomy" id="29808"/>
    <lineage>
        <taxon>Eukaryota</taxon>
        <taxon>Viridiplantae</taxon>
        <taxon>Streptophyta</taxon>
        <taxon>Embryophyta</taxon>
        <taxon>Tracheophyta</taxon>
        <taxon>Spermatophyta</taxon>
        <taxon>Pinopsida</taxon>
        <taxon>Pinidae</taxon>
        <taxon>Conifers II</taxon>
        <taxon>Cupressales</taxon>
        <taxon>Taxaceae</taxon>
        <taxon>Taxus</taxon>
    </lineage>
</organism>
<comment type="similarity">
    <text evidence="7 8">Belongs to the cytochrome b5 family.</text>
</comment>
<name>A0AA38FGX0_TAXCH</name>
<comment type="subcellular location">
    <subcellularLocation>
        <location evidence="1">Membrane</location>
    </subcellularLocation>
</comment>
<dbReference type="SUPFAM" id="SSF55856">
    <property type="entry name" value="Cytochrome b5-like heme/steroid binding domain"/>
    <property type="match status" value="1"/>
</dbReference>
<evidence type="ECO:0000256" key="7">
    <source>
        <dbReference type="ARBA" id="ARBA00038168"/>
    </source>
</evidence>
<gene>
    <name evidence="10" type="ORF">KI387_012449</name>
</gene>
<reference evidence="10 11" key="1">
    <citation type="journal article" date="2021" name="Nat. Plants">
        <title>The Taxus genome provides insights into paclitaxel biosynthesis.</title>
        <authorList>
            <person name="Xiong X."/>
            <person name="Gou J."/>
            <person name="Liao Q."/>
            <person name="Li Y."/>
            <person name="Zhou Q."/>
            <person name="Bi G."/>
            <person name="Li C."/>
            <person name="Du R."/>
            <person name="Wang X."/>
            <person name="Sun T."/>
            <person name="Guo L."/>
            <person name="Liang H."/>
            <person name="Lu P."/>
            <person name="Wu Y."/>
            <person name="Zhang Z."/>
            <person name="Ro D.K."/>
            <person name="Shang Y."/>
            <person name="Huang S."/>
            <person name="Yan J."/>
        </authorList>
    </citation>
    <scope>NUCLEOTIDE SEQUENCE [LARGE SCALE GENOMIC DNA]</scope>
    <source>
        <strain evidence="10">Ta-2019</strain>
    </source>
</reference>
<protein>
    <recommendedName>
        <fullName evidence="9">Cytochrome b5 heme-binding domain-containing protein</fullName>
    </recommendedName>
</protein>
<accession>A0AA38FGX0</accession>
<keyword evidence="5 8" id="KW-0408">Iron</keyword>
<dbReference type="AlphaFoldDB" id="A0AA38FGX0"/>
<dbReference type="Pfam" id="PF00173">
    <property type="entry name" value="Cyt-b5"/>
    <property type="match status" value="1"/>
</dbReference>
<dbReference type="OMA" id="GMMETYL"/>
<dbReference type="InterPro" id="IPR018506">
    <property type="entry name" value="Cyt_B5_heme-BS"/>
</dbReference>
<dbReference type="InterPro" id="IPR001199">
    <property type="entry name" value="Cyt_B5-like_heme/steroid-bd"/>
</dbReference>
<keyword evidence="11" id="KW-1185">Reference proteome</keyword>
<keyword evidence="3" id="KW-0812">Transmembrane</keyword>
<evidence type="ECO:0000256" key="8">
    <source>
        <dbReference type="RuleBase" id="RU362121"/>
    </source>
</evidence>
<dbReference type="PRINTS" id="PR00363">
    <property type="entry name" value="CYTOCHROMEB5"/>
</dbReference>
<comment type="caution">
    <text evidence="10">The sequence shown here is derived from an EMBL/GenBank/DDBJ whole genome shotgun (WGS) entry which is preliminary data.</text>
</comment>
<evidence type="ECO:0000256" key="3">
    <source>
        <dbReference type="ARBA" id="ARBA00022692"/>
    </source>
</evidence>
<feature type="non-terminal residue" evidence="10">
    <location>
        <position position="135"/>
    </location>
</feature>
<keyword evidence="4 8" id="KW-0479">Metal-binding</keyword>
<proteinExistence type="inferred from homology"/>